<dbReference type="InterPro" id="IPR052512">
    <property type="entry name" value="4CMD/NDH-1_regulator"/>
</dbReference>
<comment type="caution">
    <text evidence="2">The sequence shown here is derived from an EMBL/GenBank/DDBJ whole genome shotgun (WGS) entry which is preliminary data.</text>
</comment>
<feature type="domain" description="Carboxymuconolactone decarboxylase-like" evidence="1">
    <location>
        <begin position="20"/>
        <end position="102"/>
    </location>
</feature>
<organism evidence="2 3">
    <name type="scientific">Lactobacillus crispatus</name>
    <dbReference type="NCBI Taxonomy" id="47770"/>
    <lineage>
        <taxon>Bacteria</taxon>
        <taxon>Bacillati</taxon>
        <taxon>Bacillota</taxon>
        <taxon>Bacilli</taxon>
        <taxon>Lactobacillales</taxon>
        <taxon>Lactobacillaceae</taxon>
        <taxon>Lactobacillus</taxon>
    </lineage>
</organism>
<reference evidence="2 3" key="1">
    <citation type="submission" date="2019-09" db="EMBL/GenBank/DDBJ databases">
        <title>Comparative analysis of L. crispatus genomes revealed niche specific adaptation to different host and body sites.</title>
        <authorList>
            <person name="Pan M."/>
            <person name="Hidalgo-Cantabrana C."/>
            <person name="Barrangou R."/>
        </authorList>
    </citation>
    <scope>NUCLEOTIDE SEQUENCE [LARGE SCALE GENOMIC DNA]</scope>
    <source>
        <strain evidence="2 3">NCK2488</strain>
    </source>
</reference>
<protein>
    <submittedName>
        <fullName evidence="2">Carboxymuconolactone decarboxylase</fullName>
    </submittedName>
</protein>
<proteinExistence type="predicted"/>
<dbReference type="Proteomes" id="UP000324504">
    <property type="component" value="Unassembled WGS sequence"/>
</dbReference>
<dbReference type="SUPFAM" id="SSF69118">
    <property type="entry name" value="AhpD-like"/>
    <property type="match status" value="1"/>
</dbReference>
<dbReference type="Pfam" id="PF02627">
    <property type="entry name" value="CMD"/>
    <property type="match status" value="2"/>
</dbReference>
<accession>A0A5M9Z188</accession>
<evidence type="ECO:0000313" key="3">
    <source>
        <dbReference type="Proteomes" id="UP000324504"/>
    </source>
</evidence>
<evidence type="ECO:0000259" key="1">
    <source>
        <dbReference type="Pfam" id="PF02627"/>
    </source>
</evidence>
<dbReference type="Gene3D" id="1.20.1290.10">
    <property type="entry name" value="AhpD-like"/>
    <property type="match status" value="1"/>
</dbReference>
<gene>
    <name evidence="2" type="ORF">F1C09_07200</name>
</gene>
<dbReference type="PANTHER" id="PTHR33570:SF2">
    <property type="entry name" value="CARBOXYMUCONOLACTONE DECARBOXYLASE-LIKE DOMAIN-CONTAINING PROTEIN"/>
    <property type="match status" value="1"/>
</dbReference>
<dbReference type="PANTHER" id="PTHR33570">
    <property type="entry name" value="4-CARBOXYMUCONOLACTONE DECARBOXYLASE FAMILY PROTEIN"/>
    <property type="match status" value="1"/>
</dbReference>
<dbReference type="RefSeq" id="WP_054832963.1">
    <property type="nucleotide sequence ID" value="NZ_CP072197.1"/>
</dbReference>
<evidence type="ECO:0000313" key="2">
    <source>
        <dbReference type="EMBL" id="KAA8812234.1"/>
    </source>
</evidence>
<dbReference type="GO" id="GO:0051920">
    <property type="term" value="F:peroxiredoxin activity"/>
    <property type="evidence" value="ECO:0007669"/>
    <property type="project" value="InterPro"/>
</dbReference>
<dbReference type="EMBL" id="VUAV01000041">
    <property type="protein sequence ID" value="KAA8812234.1"/>
    <property type="molecule type" value="Genomic_DNA"/>
</dbReference>
<dbReference type="AlphaFoldDB" id="A0A5M9Z188"/>
<sequence>MSIKDDAQRVHANLLKTTDPDIIERINHFTFNEVQNEVDLSDRVKMLSTLAYLLGMQANAEYKVMLPVALDNDVTPIEAKEVLYQAIDYLGLGRVFPFFKITNEILTARGVKLPLKSQSTTTMKNRLEKGEETQIRLFGKQMKDFAKKGTINKWLVDNCFGDYYTRTGLDDRDREMITFCYIAAQGGCEPQLMVHAQANIKLGNDKEFLTKVVEQNVPFIGYPRSLNAVTVINQADEAVNDKN</sequence>
<dbReference type="InterPro" id="IPR003779">
    <property type="entry name" value="CMD-like"/>
</dbReference>
<dbReference type="InterPro" id="IPR029032">
    <property type="entry name" value="AhpD-like"/>
</dbReference>
<name>A0A5M9Z188_9LACO</name>
<feature type="domain" description="Carboxymuconolactone decarboxylase-like" evidence="1">
    <location>
        <begin position="153"/>
        <end position="232"/>
    </location>
</feature>